<accession>A0A1Y1ZZZ4</accession>
<dbReference type="STRING" id="1231657.A0A1Y1ZZZ4"/>
<dbReference type="Proteomes" id="UP000193144">
    <property type="component" value="Unassembled WGS sequence"/>
</dbReference>
<feature type="compositionally biased region" description="Basic and acidic residues" evidence="1">
    <location>
        <begin position="33"/>
        <end position="50"/>
    </location>
</feature>
<proteinExistence type="predicted"/>
<organism evidence="2 3">
    <name type="scientific">Clohesyomyces aquaticus</name>
    <dbReference type="NCBI Taxonomy" id="1231657"/>
    <lineage>
        <taxon>Eukaryota</taxon>
        <taxon>Fungi</taxon>
        <taxon>Dikarya</taxon>
        <taxon>Ascomycota</taxon>
        <taxon>Pezizomycotina</taxon>
        <taxon>Dothideomycetes</taxon>
        <taxon>Pleosporomycetidae</taxon>
        <taxon>Pleosporales</taxon>
        <taxon>Lindgomycetaceae</taxon>
        <taxon>Clohesyomyces</taxon>
    </lineage>
</organism>
<sequence length="128" mass="14446">MPPPPPPPRRRQSGRTSMDKERPLLPPSSSPTESRRTSSENKRSSFDGKRRTSVASESSLRHEYAPASEFDQPLYSPQDDITEEPQMLETLEIPKSNSSNILEDLDKFQREIDELRKRYSGDSGPGAS</sequence>
<evidence type="ECO:0000313" key="2">
    <source>
        <dbReference type="EMBL" id="ORY15853.1"/>
    </source>
</evidence>
<evidence type="ECO:0000313" key="3">
    <source>
        <dbReference type="Proteomes" id="UP000193144"/>
    </source>
</evidence>
<gene>
    <name evidence="2" type="ORF">BCR34DRAFT_598127</name>
</gene>
<evidence type="ECO:0000256" key="1">
    <source>
        <dbReference type="SAM" id="MobiDB-lite"/>
    </source>
</evidence>
<dbReference type="OrthoDB" id="428854at2759"/>
<reference evidence="2 3" key="1">
    <citation type="submission" date="2016-07" db="EMBL/GenBank/DDBJ databases">
        <title>Pervasive Adenine N6-methylation of Active Genes in Fungi.</title>
        <authorList>
            <consortium name="DOE Joint Genome Institute"/>
            <person name="Mondo S.J."/>
            <person name="Dannebaum R.O."/>
            <person name="Kuo R.C."/>
            <person name="Labutti K."/>
            <person name="Haridas S."/>
            <person name="Kuo A."/>
            <person name="Salamov A."/>
            <person name="Ahrendt S.R."/>
            <person name="Lipzen A."/>
            <person name="Sullivan W."/>
            <person name="Andreopoulos W.B."/>
            <person name="Clum A."/>
            <person name="Lindquist E."/>
            <person name="Daum C."/>
            <person name="Ramamoorthy G.K."/>
            <person name="Gryganskyi A."/>
            <person name="Culley D."/>
            <person name="Magnuson J.K."/>
            <person name="James T.Y."/>
            <person name="O'Malley M.A."/>
            <person name="Stajich J.E."/>
            <person name="Spatafora J.W."/>
            <person name="Visel A."/>
            <person name="Grigoriev I.V."/>
        </authorList>
    </citation>
    <scope>NUCLEOTIDE SEQUENCE [LARGE SCALE GENOMIC DNA]</scope>
    <source>
        <strain evidence="2 3">CBS 115471</strain>
    </source>
</reference>
<name>A0A1Y1ZZZ4_9PLEO</name>
<dbReference type="AlphaFoldDB" id="A0A1Y1ZZZ4"/>
<dbReference type="EMBL" id="MCFA01000022">
    <property type="protein sequence ID" value="ORY15853.1"/>
    <property type="molecule type" value="Genomic_DNA"/>
</dbReference>
<comment type="caution">
    <text evidence="2">The sequence shown here is derived from an EMBL/GenBank/DDBJ whole genome shotgun (WGS) entry which is preliminary data.</text>
</comment>
<protein>
    <submittedName>
        <fullName evidence="2">Uncharacterized protein</fullName>
    </submittedName>
</protein>
<keyword evidence="3" id="KW-1185">Reference proteome</keyword>
<feature type="region of interest" description="Disordered" evidence="1">
    <location>
        <begin position="1"/>
        <end position="86"/>
    </location>
</feature>